<dbReference type="OMA" id="ECFCGRT"/>
<dbReference type="SMART" id="SM00355">
    <property type="entry name" value="ZnF_C2H2"/>
    <property type="match status" value="7"/>
</dbReference>
<dbReference type="InterPro" id="IPR050888">
    <property type="entry name" value="ZnF_C2H2-type_TF"/>
</dbReference>
<reference evidence="12" key="2">
    <citation type="submission" date="2010-05" db="EMBL/GenBank/DDBJ databases">
        <title>The genome sequence of Magnaporthe poae strain ATCC 64411.</title>
        <authorList>
            <person name="Ma L.-J."/>
            <person name="Dead R."/>
            <person name="Young S."/>
            <person name="Zeng Q."/>
            <person name="Koehrsen M."/>
            <person name="Alvarado L."/>
            <person name="Berlin A."/>
            <person name="Chapman S.B."/>
            <person name="Chen Z."/>
            <person name="Freedman E."/>
            <person name="Gellesch M."/>
            <person name="Goldberg J."/>
            <person name="Griggs A."/>
            <person name="Gujja S."/>
            <person name="Heilman E.R."/>
            <person name="Heiman D."/>
            <person name="Hepburn T."/>
            <person name="Howarth C."/>
            <person name="Jen D."/>
            <person name="Larson L."/>
            <person name="Mehta T."/>
            <person name="Neiman D."/>
            <person name="Pearson M."/>
            <person name="Roberts A."/>
            <person name="Saif S."/>
            <person name="Shea T."/>
            <person name="Shenoy N."/>
            <person name="Sisk P."/>
            <person name="Stolte C."/>
            <person name="Sykes S."/>
            <person name="Walk T."/>
            <person name="White J."/>
            <person name="Yandava C."/>
            <person name="Haas B."/>
            <person name="Nusbaum C."/>
            <person name="Birren B."/>
        </authorList>
    </citation>
    <scope>NUCLEOTIDE SEQUENCE [LARGE SCALE GENOMIC DNA]</scope>
    <source>
        <strain evidence="12">ATCC 64411 / 73-15</strain>
    </source>
</reference>
<evidence type="ECO:0000313" key="11">
    <source>
        <dbReference type="EnsemblFungi" id="MAPG_02370T0"/>
    </source>
</evidence>
<dbReference type="GO" id="GO:0005634">
    <property type="term" value="C:nucleus"/>
    <property type="evidence" value="ECO:0007669"/>
    <property type="project" value="UniProtKB-SubCell"/>
</dbReference>
<feature type="domain" description="C2H2-type" evidence="9">
    <location>
        <begin position="77"/>
        <end position="106"/>
    </location>
</feature>
<evidence type="ECO:0000256" key="6">
    <source>
        <dbReference type="ARBA" id="ARBA00023242"/>
    </source>
</evidence>
<dbReference type="PROSITE" id="PS00028">
    <property type="entry name" value="ZINC_FINGER_C2H2_1"/>
    <property type="match status" value="6"/>
</dbReference>
<dbReference type="eggNOG" id="KOG1721">
    <property type="taxonomic scope" value="Eukaryota"/>
</dbReference>
<evidence type="ECO:0000256" key="5">
    <source>
        <dbReference type="ARBA" id="ARBA00022833"/>
    </source>
</evidence>
<dbReference type="EnsemblFungi" id="MAPG_02370T0">
    <property type="protein sequence ID" value="MAPG_02370T0"/>
    <property type="gene ID" value="MAPG_02370"/>
</dbReference>
<evidence type="ECO:0000256" key="3">
    <source>
        <dbReference type="ARBA" id="ARBA00022737"/>
    </source>
</evidence>
<reference evidence="10" key="1">
    <citation type="submission" date="2010-05" db="EMBL/GenBank/DDBJ databases">
        <title>The Genome Sequence of Magnaporthe poae strain ATCC 64411.</title>
        <authorList>
            <consortium name="The Broad Institute Genome Sequencing Platform"/>
            <consortium name="Broad Institute Genome Sequencing Center for Infectious Disease"/>
            <person name="Ma L.-J."/>
            <person name="Dead R."/>
            <person name="Young S."/>
            <person name="Zeng Q."/>
            <person name="Koehrsen M."/>
            <person name="Alvarado L."/>
            <person name="Berlin A."/>
            <person name="Chapman S.B."/>
            <person name="Chen Z."/>
            <person name="Freedman E."/>
            <person name="Gellesch M."/>
            <person name="Goldberg J."/>
            <person name="Griggs A."/>
            <person name="Gujja S."/>
            <person name="Heilman E.R."/>
            <person name="Heiman D."/>
            <person name="Hepburn T."/>
            <person name="Howarth C."/>
            <person name="Jen D."/>
            <person name="Larson L."/>
            <person name="Mehta T."/>
            <person name="Neiman D."/>
            <person name="Pearson M."/>
            <person name="Roberts A."/>
            <person name="Saif S."/>
            <person name="Shea T."/>
            <person name="Shenoy N."/>
            <person name="Sisk P."/>
            <person name="Stolte C."/>
            <person name="Sykes S."/>
            <person name="Walk T."/>
            <person name="White J."/>
            <person name="Yandava C."/>
            <person name="Haas B."/>
            <person name="Nusbaum C."/>
            <person name="Birren B."/>
        </authorList>
    </citation>
    <scope>NUCLEOTIDE SEQUENCE</scope>
    <source>
        <strain evidence="10">ATCC 64411</strain>
    </source>
</reference>
<feature type="domain" description="C2H2-type" evidence="9">
    <location>
        <begin position="105"/>
        <end position="134"/>
    </location>
</feature>
<dbReference type="InterPro" id="IPR036236">
    <property type="entry name" value="Znf_C2H2_sf"/>
</dbReference>
<feature type="domain" description="C2H2-type" evidence="9">
    <location>
        <begin position="144"/>
        <end position="168"/>
    </location>
</feature>
<dbReference type="VEuPathDB" id="FungiDB:MAPG_02370"/>
<dbReference type="InterPro" id="IPR013087">
    <property type="entry name" value="Znf_C2H2_type"/>
</dbReference>
<feature type="domain" description="C2H2-type" evidence="9">
    <location>
        <begin position="2"/>
        <end position="26"/>
    </location>
</feature>
<dbReference type="Pfam" id="PF13894">
    <property type="entry name" value="zf-C2H2_4"/>
    <property type="match status" value="1"/>
</dbReference>
<name>A0A0C4DR67_MAGP6</name>
<reference evidence="11" key="4">
    <citation type="journal article" date="2015" name="G3 (Bethesda)">
        <title>Genome sequences of three phytopathogenic species of the Magnaporthaceae family of fungi.</title>
        <authorList>
            <person name="Okagaki L.H."/>
            <person name="Nunes C.C."/>
            <person name="Sailsbery J."/>
            <person name="Clay B."/>
            <person name="Brown D."/>
            <person name="John T."/>
            <person name="Oh Y."/>
            <person name="Young N."/>
            <person name="Fitzgerald M."/>
            <person name="Haas B.J."/>
            <person name="Zeng Q."/>
            <person name="Young S."/>
            <person name="Adiconis X."/>
            <person name="Fan L."/>
            <person name="Levin J.Z."/>
            <person name="Mitchell T.K."/>
            <person name="Okubara P.A."/>
            <person name="Farman M.L."/>
            <person name="Kohn L.M."/>
            <person name="Birren B."/>
            <person name="Ma L.-J."/>
            <person name="Dean R.A."/>
        </authorList>
    </citation>
    <scope>NUCLEOTIDE SEQUENCE</scope>
    <source>
        <strain evidence="11">ATCC 64411 / 73-15</strain>
    </source>
</reference>
<evidence type="ECO:0000313" key="10">
    <source>
        <dbReference type="EMBL" id="KLU83306.1"/>
    </source>
</evidence>
<keyword evidence="4 7" id="KW-0863">Zinc-finger</keyword>
<feature type="compositionally biased region" description="Low complexity" evidence="8">
    <location>
        <begin position="261"/>
        <end position="272"/>
    </location>
</feature>
<keyword evidence="3" id="KW-0677">Repeat</keyword>
<accession>A0A0C4DR67</accession>
<dbReference type="PROSITE" id="PS50157">
    <property type="entry name" value="ZINC_FINGER_C2H2_2"/>
    <property type="match status" value="5"/>
</dbReference>
<organism evidence="11 12">
    <name type="scientific">Magnaporthiopsis poae (strain ATCC 64411 / 73-15)</name>
    <name type="common">Kentucky bluegrass fungus</name>
    <name type="synonym">Magnaporthe poae</name>
    <dbReference type="NCBI Taxonomy" id="644358"/>
    <lineage>
        <taxon>Eukaryota</taxon>
        <taxon>Fungi</taxon>
        <taxon>Dikarya</taxon>
        <taxon>Ascomycota</taxon>
        <taxon>Pezizomycotina</taxon>
        <taxon>Sordariomycetes</taxon>
        <taxon>Sordariomycetidae</taxon>
        <taxon>Magnaporthales</taxon>
        <taxon>Magnaporthaceae</taxon>
        <taxon>Magnaporthiopsis</taxon>
    </lineage>
</organism>
<keyword evidence="6" id="KW-0539">Nucleus</keyword>
<evidence type="ECO:0000256" key="8">
    <source>
        <dbReference type="SAM" id="MobiDB-lite"/>
    </source>
</evidence>
<sequence length="408" mass="45132">MATCGSCRRAFGTKASLAQHMKATRHCFCQHCKLSFASPEALGQHDSALHSWKCPQCRANFATKQALNQHQKAQRHCYCGDCNRPFPDAALLRQHLTASQHSSEFRCCDCNRNFISSEALSDHLRDKVHHGLPKRLRERQSGPCDCPKCHRKFRSATALQQHLNSLVHRPLSDLACIAHPSCKSRFRSPSALLHHLESGACRSGMNRQKINTLVLAKDTERIITTSPQHTAPPELDTAQRPRVDDGDTTVASSDVFILTPSSTVTSPHSSTPGCATPKSGSSFGSVAVSSRSRRCPLCPPHRRGFATERGLRDHLASPVHDPPIVHCPLPLLTTKATSGPLAQTQKWPVKTFTTVSGLAQHLESSACIGGLKSFWRATEYLETVMVRWGFKARLTIQSESPEREKMRM</sequence>
<keyword evidence="2" id="KW-0479">Metal-binding</keyword>
<feature type="domain" description="C2H2-type" evidence="9">
    <location>
        <begin position="52"/>
        <end position="76"/>
    </location>
</feature>
<dbReference type="AlphaFoldDB" id="A0A0C4DR67"/>
<dbReference type="SUPFAM" id="SSF57667">
    <property type="entry name" value="beta-beta-alpha zinc fingers"/>
    <property type="match status" value="2"/>
</dbReference>
<dbReference type="EMBL" id="ADBL01000593">
    <property type="status" value="NOT_ANNOTATED_CDS"/>
    <property type="molecule type" value="Genomic_DNA"/>
</dbReference>
<evidence type="ECO:0000256" key="2">
    <source>
        <dbReference type="ARBA" id="ARBA00022723"/>
    </source>
</evidence>
<keyword evidence="12" id="KW-1185">Reference proteome</keyword>
<reference evidence="11" key="5">
    <citation type="submission" date="2015-06" db="UniProtKB">
        <authorList>
            <consortium name="EnsemblFungi"/>
        </authorList>
    </citation>
    <scope>IDENTIFICATION</scope>
    <source>
        <strain evidence="11">ATCC 64411</strain>
    </source>
</reference>
<dbReference type="Pfam" id="PF00096">
    <property type="entry name" value="zf-C2H2"/>
    <property type="match status" value="2"/>
</dbReference>
<evidence type="ECO:0000313" key="12">
    <source>
        <dbReference type="Proteomes" id="UP000011715"/>
    </source>
</evidence>
<evidence type="ECO:0000256" key="4">
    <source>
        <dbReference type="ARBA" id="ARBA00022771"/>
    </source>
</evidence>
<comment type="subcellular location">
    <subcellularLocation>
        <location evidence="1">Nucleus</location>
    </subcellularLocation>
</comment>
<dbReference type="Gene3D" id="3.30.160.60">
    <property type="entry name" value="Classic Zinc Finger"/>
    <property type="match status" value="2"/>
</dbReference>
<dbReference type="GO" id="GO:0008270">
    <property type="term" value="F:zinc ion binding"/>
    <property type="evidence" value="ECO:0007669"/>
    <property type="project" value="UniProtKB-KW"/>
</dbReference>
<dbReference type="Proteomes" id="UP000011715">
    <property type="component" value="Unassembled WGS sequence"/>
</dbReference>
<feature type="region of interest" description="Disordered" evidence="8">
    <location>
        <begin position="227"/>
        <end position="248"/>
    </location>
</feature>
<protein>
    <recommendedName>
        <fullName evidence="9">C2H2-type domain-containing protein</fullName>
    </recommendedName>
</protein>
<evidence type="ECO:0000256" key="7">
    <source>
        <dbReference type="PROSITE-ProRule" id="PRU00042"/>
    </source>
</evidence>
<dbReference type="EMBL" id="GL876967">
    <property type="protein sequence ID" value="KLU83306.1"/>
    <property type="molecule type" value="Genomic_DNA"/>
</dbReference>
<proteinExistence type="predicted"/>
<dbReference type="STRING" id="644358.A0A0C4DR67"/>
<dbReference type="PANTHER" id="PTHR24406">
    <property type="entry name" value="TRANSCRIPTIONAL REPRESSOR CTCFL-RELATED"/>
    <property type="match status" value="1"/>
</dbReference>
<keyword evidence="5" id="KW-0862">Zinc</keyword>
<dbReference type="OrthoDB" id="6105938at2759"/>
<evidence type="ECO:0000256" key="1">
    <source>
        <dbReference type="ARBA" id="ARBA00004123"/>
    </source>
</evidence>
<feature type="region of interest" description="Disordered" evidence="8">
    <location>
        <begin position="261"/>
        <end position="281"/>
    </location>
</feature>
<gene>
    <name evidence="10" type="ORF">MAPG_02370</name>
</gene>
<evidence type="ECO:0000259" key="9">
    <source>
        <dbReference type="PROSITE" id="PS50157"/>
    </source>
</evidence>
<reference evidence="10" key="3">
    <citation type="submission" date="2011-03" db="EMBL/GenBank/DDBJ databases">
        <title>Annotation of Magnaporthe poae ATCC 64411.</title>
        <authorList>
            <person name="Ma L.-J."/>
            <person name="Dead R."/>
            <person name="Young S.K."/>
            <person name="Zeng Q."/>
            <person name="Gargeya S."/>
            <person name="Fitzgerald M."/>
            <person name="Haas B."/>
            <person name="Abouelleil A."/>
            <person name="Alvarado L."/>
            <person name="Arachchi H.M."/>
            <person name="Berlin A."/>
            <person name="Brown A."/>
            <person name="Chapman S.B."/>
            <person name="Chen Z."/>
            <person name="Dunbar C."/>
            <person name="Freedman E."/>
            <person name="Gearin G."/>
            <person name="Gellesch M."/>
            <person name="Goldberg J."/>
            <person name="Griggs A."/>
            <person name="Gujja S."/>
            <person name="Heiman D."/>
            <person name="Howarth C."/>
            <person name="Larson L."/>
            <person name="Lui A."/>
            <person name="MacDonald P.J.P."/>
            <person name="Mehta T."/>
            <person name="Montmayeur A."/>
            <person name="Murphy C."/>
            <person name="Neiman D."/>
            <person name="Pearson M."/>
            <person name="Priest M."/>
            <person name="Roberts A."/>
            <person name="Saif S."/>
            <person name="Shea T."/>
            <person name="Shenoy N."/>
            <person name="Sisk P."/>
            <person name="Stolte C."/>
            <person name="Sykes S."/>
            <person name="Yandava C."/>
            <person name="Wortman J."/>
            <person name="Nusbaum C."/>
            <person name="Birren B."/>
        </authorList>
    </citation>
    <scope>NUCLEOTIDE SEQUENCE</scope>
    <source>
        <strain evidence="10">ATCC 64411</strain>
    </source>
</reference>